<reference evidence="3 4" key="1">
    <citation type="journal article" date="2021" name="BMC Genomics">
        <title>Datura genome reveals duplications of psychoactive alkaloid biosynthetic genes and high mutation rate following tissue culture.</title>
        <authorList>
            <person name="Rajewski A."/>
            <person name="Carter-House D."/>
            <person name="Stajich J."/>
            <person name="Litt A."/>
        </authorList>
    </citation>
    <scope>NUCLEOTIDE SEQUENCE [LARGE SCALE GENOMIC DNA]</scope>
    <source>
        <strain evidence="3">AR-01</strain>
    </source>
</reference>
<dbReference type="Pfam" id="PF14559">
    <property type="entry name" value="TPR_19"/>
    <property type="match status" value="1"/>
</dbReference>
<dbReference type="InterPro" id="IPR011717">
    <property type="entry name" value="TPR-4"/>
</dbReference>
<feature type="repeat" description="TPR" evidence="1">
    <location>
        <begin position="172"/>
        <end position="205"/>
    </location>
</feature>
<feature type="region of interest" description="Disordered" evidence="2">
    <location>
        <begin position="24"/>
        <end position="46"/>
    </location>
</feature>
<dbReference type="Pfam" id="PF13414">
    <property type="entry name" value="TPR_11"/>
    <property type="match status" value="1"/>
</dbReference>
<evidence type="ECO:0000256" key="2">
    <source>
        <dbReference type="SAM" id="MobiDB-lite"/>
    </source>
</evidence>
<sequence>MSKVADVSVVNELGCGLIGAFLPRRNTNSNRSTVPTIPTKSSDTNVVKNTRRCHSSSCPRNSISSMNRASQVVNLAYTQKLRREPTFTSGELSMTIFSHLKSRPTGKLNRSSTGNITPLGHLGNLNQNSSNGKKSIQRKGKVSMGNIVREPSTVRSHQIGSTFRSSAEKLDPDVLKSIGNEKYRQGKLEEALALYDQAIAIDSRNASYYSNKSAALMSLGRVIEAVVTCREAIRLDPCYHNAHYRLARLYLRLGDAEEAIDHYKQSGRKVDKKEIAEAHDLKRQLKKCTEAQKLRDYNTLLEETQNSISLGADSAPQVFAMRAEALMKLHRHEEAYTTIQNGPDFKTELCACLFGSTKTAYSLIIRAEVYATVGRFEDAVAAAQEATKLDQSNEVINTILRRIKGLASARLKGNKLFRENQFSEASSVYTEGLEQDPYNSVLLFNRAACRFKLGQFENAVEDCTAALIMRPSYTKARLRRADCNIKLGRWTAAIQDCEVLIQENPEDEEVNRLFLEAKVQLQQHINELK</sequence>
<dbReference type="PANTHER" id="PTHR46050:SF18">
    <property type="entry name" value="TETRATRICOPEPTIDE REPEAT (TPR)-LIKE SUPERFAMILY PROTEIN"/>
    <property type="match status" value="1"/>
</dbReference>
<dbReference type="InterPro" id="IPR044534">
    <property type="entry name" value="TTL1-4"/>
</dbReference>
<accession>A0ABS8VDG0</accession>
<organism evidence="3 4">
    <name type="scientific">Datura stramonium</name>
    <name type="common">Jimsonweed</name>
    <name type="synonym">Common thornapple</name>
    <dbReference type="NCBI Taxonomy" id="4076"/>
    <lineage>
        <taxon>Eukaryota</taxon>
        <taxon>Viridiplantae</taxon>
        <taxon>Streptophyta</taxon>
        <taxon>Embryophyta</taxon>
        <taxon>Tracheophyta</taxon>
        <taxon>Spermatophyta</taxon>
        <taxon>Magnoliopsida</taxon>
        <taxon>eudicotyledons</taxon>
        <taxon>Gunneridae</taxon>
        <taxon>Pentapetalae</taxon>
        <taxon>asterids</taxon>
        <taxon>lamiids</taxon>
        <taxon>Solanales</taxon>
        <taxon>Solanaceae</taxon>
        <taxon>Solanoideae</taxon>
        <taxon>Datureae</taxon>
        <taxon>Datura</taxon>
    </lineage>
</organism>
<feature type="repeat" description="TPR" evidence="1">
    <location>
        <begin position="360"/>
        <end position="393"/>
    </location>
</feature>
<protein>
    <submittedName>
        <fullName evidence="3">Uncharacterized protein</fullName>
    </submittedName>
</protein>
<dbReference type="EMBL" id="JACEIK010004321">
    <property type="protein sequence ID" value="MCD9645048.1"/>
    <property type="molecule type" value="Genomic_DNA"/>
</dbReference>
<feature type="compositionally biased region" description="Polar residues" evidence="2">
    <location>
        <begin position="25"/>
        <end position="46"/>
    </location>
</feature>
<dbReference type="PROSITE" id="PS50005">
    <property type="entry name" value="TPR"/>
    <property type="match status" value="2"/>
</dbReference>
<keyword evidence="1" id="KW-0802">TPR repeat</keyword>
<keyword evidence="4" id="KW-1185">Reference proteome</keyword>
<gene>
    <name evidence="3" type="ORF">HAX54_033701</name>
</gene>
<dbReference type="SUPFAM" id="SSF48452">
    <property type="entry name" value="TPR-like"/>
    <property type="match status" value="2"/>
</dbReference>
<dbReference type="SMART" id="SM00028">
    <property type="entry name" value="TPR"/>
    <property type="match status" value="8"/>
</dbReference>
<proteinExistence type="predicted"/>
<evidence type="ECO:0000313" key="4">
    <source>
        <dbReference type="Proteomes" id="UP000823775"/>
    </source>
</evidence>
<feature type="compositionally biased region" description="Polar residues" evidence="2">
    <location>
        <begin position="153"/>
        <end position="165"/>
    </location>
</feature>
<dbReference type="PANTHER" id="PTHR46050">
    <property type="entry name" value="TPR REPEAT-CONTAINING THIOREDOXIN"/>
    <property type="match status" value="1"/>
</dbReference>
<name>A0ABS8VDG0_DATST</name>
<dbReference type="InterPro" id="IPR019734">
    <property type="entry name" value="TPR_rpt"/>
</dbReference>
<evidence type="ECO:0000256" key="1">
    <source>
        <dbReference type="PROSITE-ProRule" id="PRU00339"/>
    </source>
</evidence>
<feature type="region of interest" description="Disordered" evidence="2">
    <location>
        <begin position="115"/>
        <end position="165"/>
    </location>
</feature>
<comment type="caution">
    <text evidence="3">The sequence shown here is derived from an EMBL/GenBank/DDBJ whole genome shotgun (WGS) entry which is preliminary data.</text>
</comment>
<dbReference type="Gene3D" id="1.25.40.10">
    <property type="entry name" value="Tetratricopeptide repeat domain"/>
    <property type="match status" value="1"/>
</dbReference>
<dbReference type="Pfam" id="PF13431">
    <property type="entry name" value="TPR_17"/>
    <property type="match status" value="1"/>
</dbReference>
<dbReference type="Pfam" id="PF07721">
    <property type="entry name" value="TPR_4"/>
    <property type="match status" value="1"/>
</dbReference>
<evidence type="ECO:0000313" key="3">
    <source>
        <dbReference type="EMBL" id="MCD9645048.1"/>
    </source>
</evidence>
<dbReference type="InterPro" id="IPR011990">
    <property type="entry name" value="TPR-like_helical_dom_sf"/>
</dbReference>
<dbReference type="Proteomes" id="UP000823775">
    <property type="component" value="Unassembled WGS sequence"/>
</dbReference>
<feature type="compositionally biased region" description="Polar residues" evidence="2">
    <location>
        <begin position="124"/>
        <end position="134"/>
    </location>
</feature>